<sequence>MRIDLNPVLKKEKKTFTTEADLEMNEFSSKLGTFPIVSKTPVLLSLTNEGERKLNISGKVTLEIVIPCSRCLEDVTEEFDLDFERNVDMALSESERMAALDEHNYIDGYDLDVDKLVYGEILMNWPMQVLCKEDCKGLCPSCGANLNLTTCDCDSTDLDPRMAKIRDVFSKFKEV</sequence>
<organism evidence="1 2">
    <name type="scientific">Fusicatenibacter faecihominis</name>
    <dbReference type="NCBI Taxonomy" id="2881276"/>
    <lineage>
        <taxon>Bacteria</taxon>
        <taxon>Bacillati</taxon>
        <taxon>Bacillota</taxon>
        <taxon>Clostridia</taxon>
        <taxon>Lachnospirales</taxon>
        <taxon>Lachnospiraceae</taxon>
        <taxon>Fusicatenibacter</taxon>
    </lineage>
</organism>
<dbReference type="PANTHER" id="PTHR34374">
    <property type="entry name" value="LARGE RIBOSOMAL RNA SUBUNIT ACCUMULATION PROTEIN YCED HOMOLOG 1, CHLOROPLASTIC"/>
    <property type="match status" value="1"/>
</dbReference>
<dbReference type="PANTHER" id="PTHR34374:SF1">
    <property type="entry name" value="LARGE RIBOSOMAL RNA SUBUNIT ACCUMULATION PROTEIN YCED HOMOLOG 1, CHLOROPLASTIC"/>
    <property type="match status" value="1"/>
</dbReference>
<name>A0AAE3J5N5_9FIRM</name>
<dbReference type="EMBL" id="JAJEPR010000004">
    <property type="protein sequence ID" value="MCC2188835.1"/>
    <property type="molecule type" value="Genomic_DNA"/>
</dbReference>
<dbReference type="InterPro" id="IPR003772">
    <property type="entry name" value="YceD"/>
</dbReference>
<protein>
    <submittedName>
        <fullName evidence="1">DUF177 domain-containing protein</fullName>
    </submittedName>
</protein>
<dbReference type="Pfam" id="PF02620">
    <property type="entry name" value="YceD"/>
    <property type="match status" value="1"/>
</dbReference>
<accession>A0AAE3J5N5</accession>
<reference evidence="1 2" key="1">
    <citation type="submission" date="2021-10" db="EMBL/GenBank/DDBJ databases">
        <title>Anaerobic single-cell dispensing facilitates the cultivation of human gut bacteria.</title>
        <authorList>
            <person name="Afrizal A."/>
        </authorList>
    </citation>
    <scope>NUCLEOTIDE SEQUENCE [LARGE SCALE GENOMIC DNA]</scope>
    <source>
        <strain evidence="1 2">CLA-AA-H277</strain>
    </source>
</reference>
<comment type="caution">
    <text evidence="1">The sequence shown here is derived from an EMBL/GenBank/DDBJ whole genome shotgun (WGS) entry which is preliminary data.</text>
</comment>
<proteinExistence type="predicted"/>
<evidence type="ECO:0000313" key="2">
    <source>
        <dbReference type="Proteomes" id="UP001197875"/>
    </source>
</evidence>
<keyword evidence="2" id="KW-1185">Reference proteome</keyword>
<dbReference type="Proteomes" id="UP001197875">
    <property type="component" value="Unassembled WGS sequence"/>
</dbReference>
<dbReference type="AlphaFoldDB" id="A0AAE3J5N5"/>
<gene>
    <name evidence="1" type="ORF">LKD71_03190</name>
</gene>
<evidence type="ECO:0000313" key="1">
    <source>
        <dbReference type="EMBL" id="MCC2188835.1"/>
    </source>
</evidence>
<dbReference type="RefSeq" id="WP_178047166.1">
    <property type="nucleotide sequence ID" value="NZ_JAJEPR010000004.1"/>
</dbReference>